<feature type="region of interest" description="Disordered" evidence="10">
    <location>
        <begin position="241"/>
        <end position="265"/>
    </location>
</feature>
<dbReference type="Pfam" id="PF00638">
    <property type="entry name" value="Ran_BP1"/>
    <property type="match status" value="1"/>
</dbReference>
<dbReference type="Proteomes" id="UP000502823">
    <property type="component" value="Unassembled WGS sequence"/>
</dbReference>
<name>A0A6L2PKN3_COPFO</name>
<dbReference type="InParanoid" id="A0A6L2PKN3"/>
<evidence type="ECO:0000313" key="12">
    <source>
        <dbReference type="EMBL" id="GFG31105.1"/>
    </source>
</evidence>
<dbReference type="InterPro" id="IPR000156">
    <property type="entry name" value="Ran_bind_dom"/>
</dbReference>
<dbReference type="PANTHER" id="PTHR23138:SF141">
    <property type="entry name" value="NUCLEAR PORE COMPLEX PROTEIN NUP50"/>
    <property type="match status" value="1"/>
</dbReference>
<dbReference type="AlphaFoldDB" id="A0A6L2PKN3"/>
<dbReference type="PANTHER" id="PTHR23138">
    <property type="entry name" value="RAN BINDING PROTEIN"/>
    <property type="match status" value="1"/>
</dbReference>
<dbReference type="CDD" id="cd13170">
    <property type="entry name" value="RanBD_NUP50"/>
    <property type="match status" value="1"/>
</dbReference>
<evidence type="ECO:0000259" key="11">
    <source>
        <dbReference type="SMART" id="SM00160"/>
    </source>
</evidence>
<dbReference type="InterPro" id="IPR015007">
    <property type="entry name" value="NUP2/50/61"/>
</dbReference>
<comment type="caution">
    <text evidence="12">The sequence shown here is derived from an EMBL/GenBank/DDBJ whole genome shotgun (WGS) entry which is preliminary data.</text>
</comment>
<reference evidence="13" key="1">
    <citation type="submission" date="2020-01" db="EMBL/GenBank/DDBJ databases">
        <title>Draft genome sequence of the Termite Coptotermes fromosanus.</title>
        <authorList>
            <person name="Itakura S."/>
            <person name="Yosikawa Y."/>
            <person name="Umezawa K."/>
        </authorList>
    </citation>
    <scope>NUCLEOTIDE SEQUENCE [LARGE SCALE GENOMIC DNA]</scope>
</reference>
<dbReference type="SMART" id="SM00160">
    <property type="entry name" value="RanBD"/>
    <property type="match status" value="1"/>
</dbReference>
<evidence type="ECO:0000256" key="5">
    <source>
        <dbReference type="ARBA" id="ARBA00022927"/>
    </source>
</evidence>
<keyword evidence="13" id="KW-1185">Reference proteome</keyword>
<feature type="region of interest" description="Disordered" evidence="10">
    <location>
        <begin position="80"/>
        <end position="106"/>
    </location>
</feature>
<keyword evidence="4" id="KW-0509">mRNA transport</keyword>
<evidence type="ECO:0000313" key="13">
    <source>
        <dbReference type="Proteomes" id="UP000502823"/>
    </source>
</evidence>
<accession>A0A6L2PKN3</accession>
<keyword evidence="5" id="KW-0653">Protein transport</keyword>
<evidence type="ECO:0000256" key="1">
    <source>
        <dbReference type="ARBA" id="ARBA00004567"/>
    </source>
</evidence>
<feature type="compositionally biased region" description="Basic and acidic residues" evidence="10">
    <location>
        <begin position="248"/>
        <end position="257"/>
    </location>
</feature>
<organism evidence="12 13">
    <name type="scientific">Coptotermes formosanus</name>
    <name type="common">Formosan subterranean termite</name>
    <dbReference type="NCBI Taxonomy" id="36987"/>
    <lineage>
        <taxon>Eukaryota</taxon>
        <taxon>Metazoa</taxon>
        <taxon>Ecdysozoa</taxon>
        <taxon>Arthropoda</taxon>
        <taxon>Hexapoda</taxon>
        <taxon>Insecta</taxon>
        <taxon>Pterygota</taxon>
        <taxon>Neoptera</taxon>
        <taxon>Polyneoptera</taxon>
        <taxon>Dictyoptera</taxon>
        <taxon>Blattodea</taxon>
        <taxon>Blattoidea</taxon>
        <taxon>Termitoidae</taxon>
        <taxon>Rhinotermitidae</taxon>
        <taxon>Coptotermes</taxon>
    </lineage>
</organism>
<dbReference type="GO" id="GO:0006606">
    <property type="term" value="P:protein import into nucleus"/>
    <property type="evidence" value="ECO:0007669"/>
    <property type="project" value="TreeGrafter"/>
</dbReference>
<dbReference type="SUPFAM" id="SSF50729">
    <property type="entry name" value="PH domain-like"/>
    <property type="match status" value="1"/>
</dbReference>
<evidence type="ECO:0000256" key="4">
    <source>
        <dbReference type="ARBA" id="ARBA00022816"/>
    </source>
</evidence>
<dbReference type="FunCoup" id="A0A6L2PKN3">
    <property type="interactions" value="1267"/>
</dbReference>
<dbReference type="GO" id="GO:0005643">
    <property type="term" value="C:nuclear pore"/>
    <property type="evidence" value="ECO:0007669"/>
    <property type="project" value="UniProtKB-SubCell"/>
</dbReference>
<dbReference type="Gene3D" id="2.30.29.30">
    <property type="entry name" value="Pleckstrin-homology domain (PH domain)/Phosphotyrosine-binding domain (PTB)"/>
    <property type="match status" value="1"/>
</dbReference>
<keyword evidence="2" id="KW-0813">Transport</keyword>
<dbReference type="InterPro" id="IPR045255">
    <property type="entry name" value="RanBP1-like"/>
</dbReference>
<evidence type="ECO:0000256" key="9">
    <source>
        <dbReference type="ARBA" id="ARBA00023242"/>
    </source>
</evidence>
<feature type="compositionally biased region" description="Polar residues" evidence="10">
    <location>
        <begin position="80"/>
        <end position="93"/>
    </location>
</feature>
<evidence type="ECO:0000256" key="8">
    <source>
        <dbReference type="ARBA" id="ARBA00023132"/>
    </source>
</evidence>
<feature type="region of interest" description="Disordered" evidence="10">
    <location>
        <begin position="1"/>
        <end position="28"/>
    </location>
</feature>
<sequence length="381" mass="41434">MAKRSAVSELNHDNWNEEDTPEDAGTFCKASPDVMQCRVIKSAKRRATGSQENSGATKNPFAAFGGFKASSTNSTPSFSFLTNLNKPSNTSNGAAGKDTTNDSRSSEYYSKLTGLNQSVSRWIKSHVDSNPLCILTPIFRDYEHYLGEINEQELKQQHEKGADVAEKKIKSPEKSTPESSVIECDAARSTEGVATERQKPDALVTLSTGSDTTLSFGSAPSNGSNLKASFTFGSSQPFIFSNVTKPGTKPDEDKTLEEGEDEPPKVTFTPVTEEGAIYSKRCKVFLKKEASFQERGVGTLYLKPAGEKMQLIVRADTNLGNVLVNTLLTAGLPIQRMGSNNVMLVCVPTPDVKPPPVPLLIRLKTGDDADEVFNKLKEHIK</sequence>
<evidence type="ECO:0000256" key="2">
    <source>
        <dbReference type="ARBA" id="ARBA00022448"/>
    </source>
</evidence>
<dbReference type="EMBL" id="BLKM01000280">
    <property type="protein sequence ID" value="GFG31105.1"/>
    <property type="molecule type" value="Genomic_DNA"/>
</dbReference>
<keyword evidence="3" id="KW-0677">Repeat</keyword>
<keyword evidence="6" id="KW-0007">Acetylation</keyword>
<feature type="domain" description="RanBD1" evidence="11">
    <location>
        <begin position="244"/>
        <end position="380"/>
    </location>
</feature>
<evidence type="ECO:0000256" key="10">
    <source>
        <dbReference type="SAM" id="MobiDB-lite"/>
    </source>
</evidence>
<dbReference type="Pfam" id="PF08911">
    <property type="entry name" value="NUP50"/>
    <property type="match status" value="1"/>
</dbReference>
<keyword evidence="8" id="KW-0906">Nuclear pore complex</keyword>
<gene>
    <name evidence="12" type="ORF">Cfor_04604</name>
</gene>
<proteinExistence type="predicted"/>
<keyword evidence="7" id="KW-0811">Translocation</keyword>
<evidence type="ECO:0000256" key="3">
    <source>
        <dbReference type="ARBA" id="ARBA00022737"/>
    </source>
</evidence>
<evidence type="ECO:0000256" key="7">
    <source>
        <dbReference type="ARBA" id="ARBA00023010"/>
    </source>
</evidence>
<feature type="compositionally biased region" description="Basic and acidic residues" evidence="10">
    <location>
        <begin position="156"/>
        <end position="176"/>
    </location>
</feature>
<dbReference type="InterPro" id="IPR011993">
    <property type="entry name" value="PH-like_dom_sf"/>
</dbReference>
<feature type="region of interest" description="Disordered" evidence="10">
    <location>
        <begin position="156"/>
        <end position="180"/>
    </location>
</feature>
<protein>
    <recommendedName>
        <fullName evidence="11">RanBD1 domain-containing protein</fullName>
    </recommendedName>
</protein>
<dbReference type="OrthoDB" id="10062131at2759"/>
<keyword evidence="9" id="KW-0539">Nucleus</keyword>
<evidence type="ECO:0000256" key="6">
    <source>
        <dbReference type="ARBA" id="ARBA00022990"/>
    </source>
</evidence>
<dbReference type="GO" id="GO:0051028">
    <property type="term" value="P:mRNA transport"/>
    <property type="evidence" value="ECO:0007669"/>
    <property type="project" value="UniProtKB-KW"/>
</dbReference>
<comment type="subcellular location">
    <subcellularLocation>
        <location evidence="1">Nucleus</location>
        <location evidence="1">Nuclear pore complex</location>
    </subcellularLocation>
</comment>